<name>A0AAV9V4X9_9PEZI</name>
<evidence type="ECO:0000313" key="3">
    <source>
        <dbReference type="Proteomes" id="UP001373714"/>
    </source>
</evidence>
<evidence type="ECO:0000313" key="2">
    <source>
        <dbReference type="EMBL" id="KAK6353870.1"/>
    </source>
</evidence>
<evidence type="ECO:0000256" key="1">
    <source>
        <dbReference type="SAM" id="MobiDB-lite"/>
    </source>
</evidence>
<feature type="compositionally biased region" description="Polar residues" evidence="1">
    <location>
        <begin position="33"/>
        <end position="42"/>
    </location>
</feature>
<sequence>MQLVRCERLTDPASRLKATKYEIPKARAHMHMSTRSYSNTPDGSLGIGKASSDAGKPSSATIMTSRPTDKMPLFSNAKPGKAMLTTRPMRVGICFVMKRRFWPYRRRRDLGPRLKMTGSLDRIRRDSEICVLRGCGRARSSRCVGDRRCGPLVGYGRLRTFCPEG</sequence>
<dbReference type="AlphaFoldDB" id="A0AAV9V4X9"/>
<organism evidence="2 3">
    <name type="scientific">Orbilia blumenaviensis</name>
    <dbReference type="NCBI Taxonomy" id="1796055"/>
    <lineage>
        <taxon>Eukaryota</taxon>
        <taxon>Fungi</taxon>
        <taxon>Dikarya</taxon>
        <taxon>Ascomycota</taxon>
        <taxon>Pezizomycotina</taxon>
        <taxon>Orbiliomycetes</taxon>
        <taxon>Orbiliales</taxon>
        <taxon>Orbiliaceae</taxon>
        <taxon>Orbilia</taxon>
    </lineage>
</organism>
<feature type="region of interest" description="Disordered" evidence="1">
    <location>
        <begin position="32"/>
        <end position="79"/>
    </location>
</feature>
<gene>
    <name evidence="2" type="ORF">TWF730_008292</name>
</gene>
<reference evidence="2 3" key="1">
    <citation type="submission" date="2019-10" db="EMBL/GenBank/DDBJ databases">
        <authorList>
            <person name="Palmer J.M."/>
        </authorList>
    </citation>
    <scope>NUCLEOTIDE SEQUENCE [LARGE SCALE GENOMIC DNA]</scope>
    <source>
        <strain evidence="2 3">TWF730</strain>
    </source>
</reference>
<comment type="caution">
    <text evidence="2">The sequence shown here is derived from an EMBL/GenBank/DDBJ whole genome shotgun (WGS) entry which is preliminary data.</text>
</comment>
<dbReference type="EMBL" id="JAVHNS010000005">
    <property type="protein sequence ID" value="KAK6353870.1"/>
    <property type="molecule type" value="Genomic_DNA"/>
</dbReference>
<proteinExistence type="predicted"/>
<dbReference type="Proteomes" id="UP001373714">
    <property type="component" value="Unassembled WGS sequence"/>
</dbReference>
<accession>A0AAV9V4X9</accession>
<keyword evidence="3" id="KW-1185">Reference proteome</keyword>
<protein>
    <submittedName>
        <fullName evidence="2">Uncharacterized protein</fullName>
    </submittedName>
</protein>